<dbReference type="OrthoDB" id="2426083at2759"/>
<feature type="domain" description="Reverse transcriptase" evidence="1">
    <location>
        <begin position="92"/>
        <end position="267"/>
    </location>
</feature>
<keyword evidence="3" id="KW-1185">Reference proteome</keyword>
<dbReference type="InterPro" id="IPR043502">
    <property type="entry name" value="DNA/RNA_pol_sf"/>
</dbReference>
<name>A0A0B7N3G2_9FUNG</name>
<dbReference type="AlphaFoldDB" id="A0A0B7N3G2"/>
<dbReference type="PANTHER" id="PTHR31635">
    <property type="entry name" value="REVERSE TRANSCRIPTASE DOMAIN-CONTAINING PROTEIN-RELATED"/>
    <property type="match status" value="1"/>
</dbReference>
<dbReference type="SUPFAM" id="SSF56672">
    <property type="entry name" value="DNA/RNA polymerases"/>
    <property type="match status" value="1"/>
</dbReference>
<reference evidence="2 3" key="1">
    <citation type="submission" date="2014-09" db="EMBL/GenBank/DDBJ databases">
        <authorList>
            <person name="Ellenberger Sabrina"/>
        </authorList>
    </citation>
    <scope>NUCLEOTIDE SEQUENCE [LARGE SCALE GENOMIC DNA]</scope>
    <source>
        <strain evidence="2 3">CBS 412.66</strain>
    </source>
</reference>
<dbReference type="Pfam" id="PF00078">
    <property type="entry name" value="RVT_1"/>
    <property type="match status" value="1"/>
</dbReference>
<proteinExistence type="predicted"/>
<protein>
    <recommendedName>
        <fullName evidence="1">Reverse transcriptase domain-containing protein</fullName>
    </recommendedName>
</protein>
<organism evidence="2 3">
    <name type="scientific">Parasitella parasitica</name>
    <dbReference type="NCBI Taxonomy" id="35722"/>
    <lineage>
        <taxon>Eukaryota</taxon>
        <taxon>Fungi</taxon>
        <taxon>Fungi incertae sedis</taxon>
        <taxon>Mucoromycota</taxon>
        <taxon>Mucoromycotina</taxon>
        <taxon>Mucoromycetes</taxon>
        <taxon>Mucorales</taxon>
        <taxon>Mucorineae</taxon>
        <taxon>Mucoraceae</taxon>
        <taxon>Parasitella</taxon>
    </lineage>
</organism>
<evidence type="ECO:0000313" key="2">
    <source>
        <dbReference type="EMBL" id="CEP11917.1"/>
    </source>
</evidence>
<dbReference type="PANTHER" id="PTHR31635:SF196">
    <property type="entry name" value="REVERSE TRANSCRIPTASE DOMAIN-CONTAINING PROTEIN-RELATED"/>
    <property type="match status" value="1"/>
</dbReference>
<sequence>MLDAAATFYTDLFAPCVTVSFGFCWASVVAPITFEDMVEAFSQAPEQSSPGTNSLLYKLVRLIVLHPECRKIALATFNSALSVADKGVLDLLKNWRPIALINTDAKVFTRILSARMIEAASALINPFQTGFFRGRFIAKNGILMKLVMEHAKLSGSSSIGLLLDQEKAYDRVHPTLGQLHFSHFFFDNHMVINVNGFLSSRAPQRRGLKQGDPISSILFNLAFEPLLRRILAESTLTGYASPLPASALASTTAAPTAVKMLAYADDMPCLGPPTLLSTTIKQKLSLSGSSTIFGQTWRSALLQPNIPAWHDARSPTPIRYLGFSLYTSIAQRNVFLEQLLDKVRQGCLIHQQRRLAVRVPYSRVGFASFSARLLLKSCPAPRSCYLVSLAPCCLISRTLPISTKLLLSNWIIASLCCFPVIARPYSVTMKAPGLCFSKPFDRLPKDFSNTVVSARTCLEIPLAYVPLPSSSSVELGRSLAQLLSSVACTMGLTQIPAFAPSNQGKSLLIPILQRSL</sequence>
<gene>
    <name evidence="2" type="primary">PARPA_05818.1 scaffold 19890</name>
</gene>
<evidence type="ECO:0000259" key="1">
    <source>
        <dbReference type="Pfam" id="PF00078"/>
    </source>
</evidence>
<dbReference type="EMBL" id="LN727106">
    <property type="protein sequence ID" value="CEP11917.1"/>
    <property type="molecule type" value="Genomic_DNA"/>
</dbReference>
<accession>A0A0B7N3G2</accession>
<evidence type="ECO:0000313" key="3">
    <source>
        <dbReference type="Proteomes" id="UP000054107"/>
    </source>
</evidence>
<dbReference type="InterPro" id="IPR000477">
    <property type="entry name" value="RT_dom"/>
</dbReference>
<dbReference type="Proteomes" id="UP000054107">
    <property type="component" value="Unassembled WGS sequence"/>
</dbReference>
<dbReference type="CDD" id="cd01650">
    <property type="entry name" value="RT_nLTR_like"/>
    <property type="match status" value="1"/>
</dbReference>